<name>U1NG00_9EURY</name>
<keyword evidence="1" id="KW-1133">Transmembrane helix</keyword>
<feature type="transmembrane region" description="Helical" evidence="1">
    <location>
        <begin position="33"/>
        <end position="53"/>
    </location>
</feature>
<keyword evidence="1" id="KW-0472">Membrane</keyword>
<proteinExistence type="predicted"/>
<dbReference type="RefSeq" id="WP_021055499.1">
    <property type="nucleotide sequence ID" value="NZ_KE356561.1"/>
</dbReference>
<dbReference type="Proteomes" id="UP000030710">
    <property type="component" value="Unassembled WGS sequence"/>
</dbReference>
<dbReference type="HOGENOM" id="CLU_2949242_0_0_2"/>
<reference evidence="2 3" key="1">
    <citation type="journal article" date="2013" name="PLoS ONE">
        <title>Assembly-driven community genomics of a hypersaline microbial ecosystem.</title>
        <authorList>
            <person name="Podell S."/>
            <person name="Ugalde J.A."/>
            <person name="Narasingarao P."/>
            <person name="Banfield J.F."/>
            <person name="Heidelberg K.B."/>
            <person name="Allen E.E."/>
        </authorList>
    </citation>
    <scope>NUCLEOTIDE SEQUENCE [LARGE SCALE GENOMIC DNA]</scope>
    <source>
        <strain evidence="3">J07HQW2</strain>
    </source>
</reference>
<keyword evidence="1" id="KW-0812">Transmembrane</keyword>
<gene>
    <name evidence="2" type="ORF">J07HQW2_02497</name>
</gene>
<evidence type="ECO:0000313" key="2">
    <source>
        <dbReference type="EMBL" id="ERG96030.1"/>
    </source>
</evidence>
<organism evidence="2 3">
    <name type="scientific">Haloquadratum walsbyi J07HQW2</name>
    <dbReference type="NCBI Taxonomy" id="1238425"/>
    <lineage>
        <taxon>Archaea</taxon>
        <taxon>Methanobacteriati</taxon>
        <taxon>Methanobacteriota</taxon>
        <taxon>Stenosarchaea group</taxon>
        <taxon>Halobacteria</taxon>
        <taxon>Halobacteriales</taxon>
        <taxon>Haloferacaceae</taxon>
        <taxon>Haloquadratum</taxon>
    </lineage>
</organism>
<evidence type="ECO:0000256" key="1">
    <source>
        <dbReference type="SAM" id="Phobius"/>
    </source>
</evidence>
<sequence>MSLERTRAAAYLCGAFAGSLTTAAIVDIRTRSFRSAIVALIGATVFGAAAVGLEEWTQNQTKNQEPS</sequence>
<evidence type="ECO:0000313" key="3">
    <source>
        <dbReference type="Proteomes" id="UP000030710"/>
    </source>
</evidence>
<protein>
    <submittedName>
        <fullName evidence="2">Uncharacterized protein</fullName>
    </submittedName>
</protein>
<dbReference type="AlphaFoldDB" id="U1NG00"/>
<accession>U1NG00</accession>
<dbReference type="EMBL" id="KE356561">
    <property type="protein sequence ID" value="ERG96030.1"/>
    <property type="molecule type" value="Genomic_DNA"/>
</dbReference>